<keyword evidence="7" id="KW-0963">Cytoplasm</keyword>
<dbReference type="EC" id="2.7.11.1" evidence="5"/>
<keyword evidence="9" id="KW-0597">Phosphoprotein</keyword>
<keyword evidence="25" id="KW-1185">Reference proteome</keyword>
<feature type="compositionally biased region" description="Basic and acidic residues" evidence="22">
    <location>
        <begin position="373"/>
        <end position="386"/>
    </location>
</feature>
<keyword evidence="8" id="KW-0723">Serine/threonine-protein kinase</keyword>
<evidence type="ECO:0000256" key="17">
    <source>
        <dbReference type="ARBA" id="ARBA00048679"/>
    </source>
</evidence>
<comment type="catalytic activity">
    <reaction evidence="17">
        <text>L-seryl-[protein] + ATP = O-phospho-L-seryl-[protein] + ADP + H(+)</text>
        <dbReference type="Rhea" id="RHEA:17989"/>
        <dbReference type="Rhea" id="RHEA-COMP:9863"/>
        <dbReference type="Rhea" id="RHEA-COMP:11604"/>
        <dbReference type="ChEBI" id="CHEBI:15378"/>
        <dbReference type="ChEBI" id="CHEBI:29999"/>
        <dbReference type="ChEBI" id="CHEBI:30616"/>
        <dbReference type="ChEBI" id="CHEBI:83421"/>
        <dbReference type="ChEBI" id="CHEBI:456216"/>
        <dbReference type="EC" id="2.7.11.1"/>
    </reaction>
</comment>
<evidence type="ECO:0000256" key="8">
    <source>
        <dbReference type="ARBA" id="ARBA00022527"/>
    </source>
</evidence>
<dbReference type="PANTHER" id="PTHR24419:SF18">
    <property type="entry name" value="SERINE_THREONINE-PROTEIN KINASE HASPIN"/>
    <property type="match status" value="1"/>
</dbReference>
<feature type="compositionally biased region" description="Polar residues" evidence="22">
    <location>
        <begin position="660"/>
        <end position="675"/>
    </location>
</feature>
<dbReference type="InterPro" id="IPR024604">
    <property type="entry name" value="GSG2_C"/>
</dbReference>
<feature type="domain" description="Protein kinase" evidence="23">
    <location>
        <begin position="985"/>
        <end position="1298"/>
    </location>
</feature>
<evidence type="ECO:0000256" key="11">
    <source>
        <dbReference type="ARBA" id="ARBA00022741"/>
    </source>
</evidence>
<dbReference type="GO" id="GO:0005634">
    <property type="term" value="C:nucleus"/>
    <property type="evidence" value="ECO:0007669"/>
    <property type="project" value="UniProtKB-SubCell"/>
</dbReference>
<dbReference type="PROSITE" id="PS50011">
    <property type="entry name" value="PROTEIN_KINASE_DOM"/>
    <property type="match status" value="1"/>
</dbReference>
<evidence type="ECO:0000259" key="23">
    <source>
        <dbReference type="PROSITE" id="PS50011"/>
    </source>
</evidence>
<evidence type="ECO:0000256" key="12">
    <source>
        <dbReference type="ARBA" id="ARBA00022777"/>
    </source>
</evidence>
<keyword evidence="12" id="KW-0418">Kinase</keyword>
<feature type="compositionally biased region" description="Basic and acidic residues" evidence="22">
    <location>
        <begin position="732"/>
        <end position="749"/>
    </location>
</feature>
<evidence type="ECO:0000256" key="16">
    <source>
        <dbReference type="ARBA" id="ARBA00047899"/>
    </source>
</evidence>
<evidence type="ECO:0000256" key="3">
    <source>
        <dbReference type="ARBA" id="ARBA00004186"/>
    </source>
</evidence>
<feature type="region of interest" description="Disordered" evidence="22">
    <location>
        <begin position="77"/>
        <end position="156"/>
    </location>
</feature>
<dbReference type="OrthoDB" id="21018at2759"/>
<evidence type="ECO:0000256" key="18">
    <source>
        <dbReference type="ARBA" id="ARBA00053811"/>
    </source>
</evidence>
<feature type="compositionally biased region" description="Basic residues" evidence="22">
    <location>
        <begin position="778"/>
        <end position="794"/>
    </location>
</feature>
<keyword evidence="11 21" id="KW-0547">Nucleotide-binding</keyword>
<feature type="compositionally biased region" description="Polar residues" evidence="22">
    <location>
        <begin position="32"/>
        <end position="41"/>
    </location>
</feature>
<sequence length="1298" mass="143092">MKPVKSVFLKTYGKQTRKLSGWLSPEDRKQAFDSSSLSTDGDVSVFEPRNTTRIRERMTSVASHRVMRPAKKKAMLRLYEKSGDEENVLPRSYPQPEQSKTTRAKKTTVSRGRSRPAKRKAPLCLTETSSDEENSLRPSPRRPQPAKQSTAARRSRLVSMPGVTMRPKGKQVQMTSESEELSVSAGTCHKNSQEMSRDSNVHPPSMSRFVTRRRGAVAAKPKGLLVTSSILNSSDDFASGAFGSSRFPHPSRRRRGTRVPPAYLVSSAENSMNAAGAVSFATAPFREISLNESADQSLGTCSRKPMFCSTPSAVPISNRPLPHPSLINDQCSSPPSMSASLVEVMSAFQEELCSPDKPAPSGSSALPIGLHSEAKRHSSLEEKEPSVDLFTEPNNSSCSKESRSHSEDTKHKSAGESLTSLVLLSADDSERSSLFVSASGGLEWLVQALKESCLTECCTVQLQRLDLLTVTQLCSQTTYSSCLEQSGSVHQTNEKPLSVHRVRTTLHGLSETNEKNTDCLHSVKSFESSKHAVSVTDGQSNNDSSPVDCKQSAEPSSSRGSLAEQSASDHHADSSIEFIKGTQFPPPDSPVQTQFTARKDKSLTKECTVQLQKCALSPVIVQQLKECMKQNDAGLTLNLNRSEINPEDLSCSEEMIETMTMQSRNSSSSGAQTLSKDTERDEQSASVTAMLKQECQTDKVFVGIKRLTLSQLKEILKPPESAMDVSDSASDDQAKSDQRSESDANHSNEETSGVKVEKRGSSSSEDKMASDKEEGVPHRRKKASQAPKEKKRRSTSADRPGTTRKACVSGLSVSRWKNKGSTHLFSSSTAQTGGNRAVDCSINELINTRPKPPKELSGTMNFSTPVRENRLDLSSLLADLTPNTHTWSRLKAALSVHRKGMVFVTPRSIRLSLSGSPRRVELADVSKDLFATPFRTPRRLQSHLKSCSSLVVCEEADLSDAEKVFAECGQSRPLPWEECLHPERMKKCVKIGEGTFGEVFSTTNAAGDTVALKIIPLEGSEKVNGEDQKTFGEILHEIIISKELSSLKEKQHNQTHGFIGLNDLHCVQGCYPPDFMNAWDTFNQKKGSENDRPDFFEKEQLFVILEFEFGGSDLENSNGTLSSLGVAKSILHQVTAALAVAEQELRFEHRDLHWGNVLVKTTKQKTGSFLLNGAVHSLETRGVLVRVIDYSLSRLEIDDLTVSCDISNDEELFMGQGDYQFDIYRLMRQDNGNNWSTYHPHTNVLWLHYLCSKLLSMKYRGSGGRGAKDTREELNRFHDNVLQYGSATEALQTCSMFQ</sequence>
<dbReference type="Ensembl" id="ENSLBET00000010571.1">
    <property type="protein sequence ID" value="ENSLBEP00000010028.1"/>
    <property type="gene ID" value="ENSLBEG00000007767.1"/>
</dbReference>
<keyword evidence="6" id="KW-0158">Chromosome</keyword>
<dbReference type="GO" id="GO:0005694">
    <property type="term" value="C:chromosome"/>
    <property type="evidence" value="ECO:0007669"/>
    <property type="project" value="UniProtKB-SubCell"/>
</dbReference>
<feature type="compositionally biased region" description="Basic and acidic residues" evidence="22">
    <location>
        <begin position="755"/>
        <end position="777"/>
    </location>
</feature>
<evidence type="ECO:0000256" key="5">
    <source>
        <dbReference type="ARBA" id="ARBA00012513"/>
    </source>
</evidence>
<dbReference type="InterPro" id="IPR017441">
    <property type="entry name" value="Protein_kinase_ATP_BS"/>
</dbReference>
<feature type="compositionally biased region" description="Basic residues" evidence="22">
    <location>
        <begin position="102"/>
        <end position="121"/>
    </location>
</feature>
<comment type="catalytic activity">
    <reaction evidence="16">
        <text>L-threonyl-[protein] + ATP = O-phospho-L-threonyl-[protein] + ADP + H(+)</text>
        <dbReference type="Rhea" id="RHEA:46608"/>
        <dbReference type="Rhea" id="RHEA-COMP:11060"/>
        <dbReference type="Rhea" id="RHEA-COMP:11605"/>
        <dbReference type="ChEBI" id="CHEBI:15378"/>
        <dbReference type="ChEBI" id="CHEBI:30013"/>
        <dbReference type="ChEBI" id="CHEBI:30616"/>
        <dbReference type="ChEBI" id="CHEBI:61977"/>
        <dbReference type="ChEBI" id="CHEBI:456216"/>
        <dbReference type="EC" id="2.7.11.1"/>
    </reaction>
</comment>
<feature type="region of interest" description="Disordered" evidence="22">
    <location>
        <begin position="660"/>
        <end position="688"/>
    </location>
</feature>
<dbReference type="GeneTree" id="ENSGT00390000013015"/>
<feature type="region of interest" description="Disordered" evidence="22">
    <location>
        <begin position="25"/>
        <end position="51"/>
    </location>
</feature>
<keyword evidence="10" id="KW-0808">Transferase</keyword>
<evidence type="ECO:0000256" key="1">
    <source>
        <dbReference type="ARBA" id="ARBA00001946"/>
    </source>
</evidence>
<accession>A0A3Q3ERS2</accession>
<dbReference type="FunFam" id="1.10.510.10:FF:000401">
    <property type="entry name" value="serine/threonine-protein kinase haspin"/>
    <property type="match status" value="1"/>
</dbReference>
<evidence type="ECO:0000256" key="6">
    <source>
        <dbReference type="ARBA" id="ARBA00022454"/>
    </source>
</evidence>
<evidence type="ECO:0000256" key="13">
    <source>
        <dbReference type="ARBA" id="ARBA00022840"/>
    </source>
</evidence>
<dbReference type="SMART" id="SM00220">
    <property type="entry name" value="S_TKc"/>
    <property type="match status" value="1"/>
</dbReference>
<protein>
    <recommendedName>
        <fullName evidence="19">Serine/threonine-protein kinase haspin</fullName>
        <ecNumber evidence="5">2.7.11.1</ecNumber>
    </recommendedName>
    <alternativeName>
        <fullName evidence="20">Germ cell-specific gene 2 protein</fullName>
    </alternativeName>
</protein>
<feature type="region of interest" description="Disordered" evidence="22">
    <location>
        <begin position="182"/>
        <end position="206"/>
    </location>
</feature>
<dbReference type="GO" id="GO:1901991">
    <property type="term" value="P:negative regulation of mitotic cell cycle phase transition"/>
    <property type="evidence" value="ECO:0007669"/>
    <property type="project" value="UniProtKB-ARBA"/>
</dbReference>
<dbReference type="GO" id="GO:0005524">
    <property type="term" value="F:ATP binding"/>
    <property type="evidence" value="ECO:0007669"/>
    <property type="project" value="UniProtKB-UniRule"/>
</dbReference>
<feature type="region of interest" description="Disordered" evidence="22">
    <location>
        <begin position="719"/>
        <end position="810"/>
    </location>
</feature>
<dbReference type="GO" id="GO:0005737">
    <property type="term" value="C:cytoplasm"/>
    <property type="evidence" value="ECO:0007669"/>
    <property type="project" value="TreeGrafter"/>
</dbReference>
<dbReference type="InterPro" id="IPR011009">
    <property type="entry name" value="Kinase-like_dom_sf"/>
</dbReference>
<comment type="cofactor">
    <cofactor evidence="1">
        <name>Mg(2+)</name>
        <dbReference type="ChEBI" id="CHEBI:18420"/>
    </cofactor>
</comment>
<dbReference type="SMART" id="SM01331">
    <property type="entry name" value="DUF3635"/>
    <property type="match status" value="1"/>
</dbReference>
<dbReference type="PROSITE" id="PS00107">
    <property type="entry name" value="PROTEIN_KINASE_ATP"/>
    <property type="match status" value="1"/>
</dbReference>
<evidence type="ECO:0000256" key="19">
    <source>
        <dbReference type="ARBA" id="ARBA00069281"/>
    </source>
</evidence>
<comment type="function">
    <text evidence="18">Serine/threonine-protein kinase that phosphorylates histone H3 at 'Thr-3' (H3T3ph) during mitosis. May act through H3T3ph to both position and modulate activation of AURKB and other components of the chromosomal passenger complex (CPC) at centromeres to ensure proper chromatid cohesion, metaphase alignment and normal progression through the cell cycle.</text>
</comment>
<dbReference type="SUPFAM" id="SSF56112">
    <property type="entry name" value="Protein kinase-like (PK-like)"/>
    <property type="match status" value="1"/>
</dbReference>
<evidence type="ECO:0000313" key="25">
    <source>
        <dbReference type="Proteomes" id="UP000261660"/>
    </source>
</evidence>
<feature type="compositionally biased region" description="Basic and acidic residues" evidence="22">
    <location>
        <begin position="191"/>
        <end position="200"/>
    </location>
</feature>
<dbReference type="PANTHER" id="PTHR24419">
    <property type="entry name" value="INTERLEUKIN-1 RECEPTOR-ASSOCIATED KINASE"/>
    <property type="match status" value="1"/>
</dbReference>
<dbReference type="GO" id="GO:0051276">
    <property type="term" value="P:chromosome organization"/>
    <property type="evidence" value="ECO:0007669"/>
    <property type="project" value="UniProtKB-ARBA"/>
</dbReference>
<feature type="region of interest" description="Disordered" evidence="22">
    <location>
        <begin position="373"/>
        <end position="415"/>
    </location>
</feature>
<evidence type="ECO:0000256" key="7">
    <source>
        <dbReference type="ARBA" id="ARBA00022490"/>
    </source>
</evidence>
<evidence type="ECO:0000256" key="2">
    <source>
        <dbReference type="ARBA" id="ARBA00004123"/>
    </source>
</evidence>
<evidence type="ECO:0000256" key="4">
    <source>
        <dbReference type="ARBA" id="ARBA00004286"/>
    </source>
</evidence>
<keyword evidence="13 21" id="KW-0067">ATP-binding</keyword>
<feature type="compositionally biased region" description="Polar residues" evidence="22">
    <location>
        <begin position="536"/>
        <end position="545"/>
    </location>
</feature>
<dbReference type="GO" id="GO:0000278">
    <property type="term" value="P:mitotic cell cycle"/>
    <property type="evidence" value="ECO:0007669"/>
    <property type="project" value="TreeGrafter"/>
</dbReference>
<proteinExistence type="predicted"/>
<dbReference type="Gene3D" id="1.10.510.10">
    <property type="entry name" value="Transferase(Phosphotransferase) domain 1"/>
    <property type="match status" value="1"/>
</dbReference>
<organism evidence="24 25">
    <name type="scientific">Labrus bergylta</name>
    <name type="common">ballan wrasse</name>
    <dbReference type="NCBI Taxonomy" id="56723"/>
    <lineage>
        <taxon>Eukaryota</taxon>
        <taxon>Metazoa</taxon>
        <taxon>Chordata</taxon>
        <taxon>Craniata</taxon>
        <taxon>Vertebrata</taxon>
        <taxon>Euteleostomi</taxon>
        <taxon>Actinopterygii</taxon>
        <taxon>Neopterygii</taxon>
        <taxon>Teleostei</taxon>
        <taxon>Neoteleostei</taxon>
        <taxon>Acanthomorphata</taxon>
        <taxon>Eupercaria</taxon>
        <taxon>Labriformes</taxon>
        <taxon>Labridae</taxon>
        <taxon>Labrus</taxon>
    </lineage>
</organism>
<evidence type="ECO:0000256" key="10">
    <source>
        <dbReference type="ARBA" id="ARBA00022679"/>
    </source>
</evidence>
<keyword evidence="14" id="KW-0206">Cytoskeleton</keyword>
<name>A0A3Q3ERS2_9LABR</name>
<keyword evidence="15" id="KW-0539">Nucleus</keyword>
<dbReference type="InParanoid" id="A0A3Q3ERS2"/>
<evidence type="ECO:0000256" key="20">
    <source>
        <dbReference type="ARBA" id="ARBA00081741"/>
    </source>
</evidence>
<dbReference type="GO" id="GO:0035556">
    <property type="term" value="P:intracellular signal transduction"/>
    <property type="evidence" value="ECO:0007669"/>
    <property type="project" value="TreeGrafter"/>
</dbReference>
<dbReference type="FunFam" id="3.30.200.20:FF:000409">
    <property type="entry name" value="serine/threonine-protein kinase haspin"/>
    <property type="match status" value="1"/>
</dbReference>
<dbReference type="GO" id="GO:0005819">
    <property type="term" value="C:spindle"/>
    <property type="evidence" value="ECO:0007669"/>
    <property type="project" value="UniProtKB-SubCell"/>
</dbReference>
<reference evidence="24" key="2">
    <citation type="submission" date="2025-09" db="UniProtKB">
        <authorList>
            <consortium name="Ensembl"/>
        </authorList>
    </citation>
    <scope>IDENTIFICATION</scope>
</reference>
<dbReference type="STRING" id="56723.ENSLBEP00000010028"/>
<feature type="compositionally biased region" description="Polar residues" evidence="22">
    <location>
        <begin position="553"/>
        <end position="566"/>
    </location>
</feature>
<evidence type="ECO:0000256" key="21">
    <source>
        <dbReference type="PROSITE-ProRule" id="PRU10141"/>
    </source>
</evidence>
<reference evidence="24" key="1">
    <citation type="submission" date="2025-08" db="UniProtKB">
        <authorList>
            <consortium name="Ensembl"/>
        </authorList>
    </citation>
    <scope>IDENTIFICATION</scope>
</reference>
<feature type="compositionally biased region" description="Basic and acidic residues" evidence="22">
    <location>
        <begin position="400"/>
        <end position="414"/>
    </location>
</feature>
<dbReference type="Pfam" id="PF12330">
    <property type="entry name" value="Haspin_kinase"/>
    <property type="match status" value="1"/>
</dbReference>
<dbReference type="Proteomes" id="UP000261660">
    <property type="component" value="Unplaced"/>
</dbReference>
<evidence type="ECO:0000313" key="24">
    <source>
        <dbReference type="Ensembl" id="ENSLBEP00000010028.1"/>
    </source>
</evidence>
<feature type="region of interest" description="Disordered" evidence="22">
    <location>
        <begin position="531"/>
        <end position="573"/>
    </location>
</feature>
<feature type="binding site" evidence="21">
    <location>
        <position position="1013"/>
    </location>
    <ligand>
        <name>ATP</name>
        <dbReference type="ChEBI" id="CHEBI:30616"/>
    </ligand>
</feature>
<evidence type="ECO:0000256" key="22">
    <source>
        <dbReference type="SAM" id="MobiDB-lite"/>
    </source>
</evidence>
<dbReference type="Gene3D" id="3.30.200.20">
    <property type="entry name" value="Phosphorylase Kinase, domain 1"/>
    <property type="match status" value="1"/>
</dbReference>
<comment type="subcellular location">
    <subcellularLocation>
        <location evidence="4">Chromosome</location>
    </subcellularLocation>
    <subcellularLocation>
        <location evidence="3">Cytoplasm</location>
        <location evidence="3">Cytoskeleton</location>
        <location evidence="3">Spindle</location>
    </subcellularLocation>
    <subcellularLocation>
        <location evidence="2">Nucleus</location>
    </subcellularLocation>
</comment>
<evidence type="ECO:0000256" key="9">
    <source>
        <dbReference type="ARBA" id="ARBA00022553"/>
    </source>
</evidence>
<evidence type="ECO:0000256" key="14">
    <source>
        <dbReference type="ARBA" id="ARBA00023212"/>
    </source>
</evidence>
<dbReference type="InterPro" id="IPR000719">
    <property type="entry name" value="Prot_kinase_dom"/>
</dbReference>
<evidence type="ECO:0000256" key="15">
    <source>
        <dbReference type="ARBA" id="ARBA00023242"/>
    </source>
</evidence>
<dbReference type="GO" id="GO:0072354">
    <property type="term" value="F:histone H3T3 kinase activity"/>
    <property type="evidence" value="ECO:0007669"/>
    <property type="project" value="TreeGrafter"/>
</dbReference>